<dbReference type="InterPro" id="IPR029063">
    <property type="entry name" value="SAM-dependent_MTases_sf"/>
</dbReference>
<organism evidence="2 3">
    <name type="scientific">Gigaspora rosea</name>
    <dbReference type="NCBI Taxonomy" id="44941"/>
    <lineage>
        <taxon>Eukaryota</taxon>
        <taxon>Fungi</taxon>
        <taxon>Fungi incertae sedis</taxon>
        <taxon>Mucoromycota</taxon>
        <taxon>Glomeromycotina</taxon>
        <taxon>Glomeromycetes</taxon>
        <taxon>Diversisporales</taxon>
        <taxon>Gigasporaceae</taxon>
        <taxon>Gigaspora</taxon>
    </lineage>
</organism>
<dbReference type="OrthoDB" id="2013972at2759"/>
<dbReference type="Proteomes" id="UP000266673">
    <property type="component" value="Unassembled WGS sequence"/>
</dbReference>
<proteinExistence type="predicted"/>
<evidence type="ECO:0000313" key="3">
    <source>
        <dbReference type="Proteomes" id="UP000266673"/>
    </source>
</evidence>
<feature type="domain" description="Methyltransferase type 11" evidence="1">
    <location>
        <begin position="2"/>
        <end position="45"/>
    </location>
</feature>
<dbReference type="Pfam" id="PF08241">
    <property type="entry name" value="Methyltransf_11"/>
    <property type="match status" value="1"/>
</dbReference>
<dbReference type="SUPFAM" id="SSF53335">
    <property type="entry name" value="S-adenosyl-L-methionine-dependent methyltransferases"/>
    <property type="match status" value="1"/>
</dbReference>
<gene>
    <name evidence="2" type="ORF">C2G38_2252713</name>
</gene>
<dbReference type="Gene3D" id="3.40.50.150">
    <property type="entry name" value="Vaccinia Virus protein VP39"/>
    <property type="match status" value="1"/>
</dbReference>
<comment type="caution">
    <text evidence="2">The sequence shown here is derived from an EMBL/GenBank/DDBJ whole genome shotgun (WGS) entry which is preliminary data.</text>
</comment>
<dbReference type="InterPro" id="IPR013216">
    <property type="entry name" value="Methyltransf_11"/>
</dbReference>
<protein>
    <recommendedName>
        <fullName evidence="1">Methyltransferase type 11 domain-containing protein</fullName>
    </recommendedName>
</protein>
<sequence length="188" mass="21838">MEGLPFEDNNFDFVFQQYMFTGCIKKQWPYLINEIVRVLKPGGFLELSEPSKIFDLGLATHRLFNSLIELLEQEGLDSDIYQKLDNYLQNQGQLENIKKEVKQNYHGVKSNDIKLSKVIFSNMVSAYESFKPALLKILQISNEEFVELVKTSEKKLFDFDSYNYLARIYASKVIDNNNETSALPNELI</sequence>
<evidence type="ECO:0000259" key="1">
    <source>
        <dbReference type="Pfam" id="PF08241"/>
    </source>
</evidence>
<name>A0A397UAF2_9GLOM</name>
<dbReference type="AlphaFoldDB" id="A0A397UAF2"/>
<keyword evidence="3" id="KW-1185">Reference proteome</keyword>
<accession>A0A397UAF2</accession>
<dbReference type="EMBL" id="QKWP01001682">
    <property type="protein sequence ID" value="RIB07285.1"/>
    <property type="molecule type" value="Genomic_DNA"/>
</dbReference>
<evidence type="ECO:0000313" key="2">
    <source>
        <dbReference type="EMBL" id="RIB07285.1"/>
    </source>
</evidence>
<dbReference type="GO" id="GO:0008757">
    <property type="term" value="F:S-adenosylmethionine-dependent methyltransferase activity"/>
    <property type="evidence" value="ECO:0007669"/>
    <property type="project" value="InterPro"/>
</dbReference>
<reference evidence="2 3" key="1">
    <citation type="submission" date="2018-06" db="EMBL/GenBank/DDBJ databases">
        <title>Comparative genomics reveals the genomic features of Rhizophagus irregularis, R. cerebriforme, R. diaphanum and Gigaspora rosea, and their symbiotic lifestyle signature.</title>
        <authorList>
            <person name="Morin E."/>
            <person name="San Clemente H."/>
            <person name="Chen E.C.H."/>
            <person name="De La Providencia I."/>
            <person name="Hainaut M."/>
            <person name="Kuo A."/>
            <person name="Kohler A."/>
            <person name="Murat C."/>
            <person name="Tang N."/>
            <person name="Roy S."/>
            <person name="Loubradou J."/>
            <person name="Henrissat B."/>
            <person name="Grigoriev I.V."/>
            <person name="Corradi N."/>
            <person name="Roux C."/>
            <person name="Martin F.M."/>
        </authorList>
    </citation>
    <scope>NUCLEOTIDE SEQUENCE [LARGE SCALE GENOMIC DNA]</scope>
    <source>
        <strain evidence="2 3">DAOM 194757</strain>
    </source>
</reference>